<evidence type="ECO:0000313" key="2">
    <source>
        <dbReference type="Proteomes" id="UP001422759"/>
    </source>
</evidence>
<dbReference type="EMBL" id="BAAANT010000003">
    <property type="protein sequence ID" value="GAA2133318.1"/>
    <property type="molecule type" value="Genomic_DNA"/>
</dbReference>
<reference evidence="1 2" key="1">
    <citation type="journal article" date="2019" name="Int. J. Syst. Evol. Microbiol.">
        <title>The Global Catalogue of Microorganisms (GCM) 10K type strain sequencing project: providing services to taxonomists for standard genome sequencing and annotation.</title>
        <authorList>
            <consortium name="The Broad Institute Genomics Platform"/>
            <consortium name="The Broad Institute Genome Sequencing Center for Infectious Disease"/>
            <person name="Wu L."/>
            <person name="Ma J."/>
        </authorList>
    </citation>
    <scope>NUCLEOTIDE SEQUENCE [LARGE SCALE GENOMIC DNA]</scope>
    <source>
        <strain evidence="1 2">JCM 14560</strain>
    </source>
</reference>
<name>A0ABN2YWB2_9ACTN</name>
<keyword evidence="2" id="KW-1185">Reference proteome</keyword>
<evidence type="ECO:0000313" key="1">
    <source>
        <dbReference type="EMBL" id="GAA2133318.1"/>
    </source>
</evidence>
<accession>A0ABN2YWB2</accession>
<organism evidence="1 2">
    <name type="scientific">Kitasatospora kazusensis</name>
    <dbReference type="NCBI Taxonomy" id="407974"/>
    <lineage>
        <taxon>Bacteria</taxon>
        <taxon>Bacillati</taxon>
        <taxon>Actinomycetota</taxon>
        <taxon>Actinomycetes</taxon>
        <taxon>Kitasatosporales</taxon>
        <taxon>Streptomycetaceae</taxon>
        <taxon>Kitasatospora</taxon>
    </lineage>
</organism>
<gene>
    <name evidence="1" type="ORF">GCM10009760_09360</name>
</gene>
<protein>
    <submittedName>
        <fullName evidence="1">Uncharacterized protein</fullName>
    </submittedName>
</protein>
<sequence>MTPFPLTEQQIRDIAPRDAARYLRTHGWQETGSVRFSARWTLSDREATVLLPVLSDLADYPNRMGELLERLAVVENRTVLDIHGDMVLTDTDSQEIISRPATPSGTVPLIAGARAVSSIRDLLLSAATAEVLDEPRLVLPRNKPKRAKDFLGQALLGPSKAGSYVFSVRIPLGDDPQADLTASARAAARLGAAPLPPPFGRRVAQRLYRAVHAARDAAAQSMEADDLGAFELQAEHGVSADLCQALTGIGESSEDGFAVRFSWSPRWSVPHSFSAPRADFPQDLVAVLAAGADQLRASDPSPQVYPDALILGPSISLTRAKDQNGGVILVAAGPGSTPELAGHQIRIRLEPEHYDKTAAAHSRHHDLLFQGTVIKSGNSYSMEAATRIVVLAS</sequence>
<dbReference type="RefSeq" id="WP_344460963.1">
    <property type="nucleotide sequence ID" value="NZ_BAAANT010000003.1"/>
</dbReference>
<comment type="caution">
    <text evidence="1">The sequence shown here is derived from an EMBL/GenBank/DDBJ whole genome shotgun (WGS) entry which is preliminary data.</text>
</comment>
<proteinExistence type="predicted"/>
<dbReference type="Proteomes" id="UP001422759">
    <property type="component" value="Unassembled WGS sequence"/>
</dbReference>